<proteinExistence type="predicted"/>
<sequence length="217" mass="24007">MNNLAVTDQDLQDMLDNGAQHVAANYAVFRRSFTGATVYMSELGMTDIIMAYGQDWANQHQKNAVWTKTGNEKVTGSDFHVRRKTGVNTANQNVFETVYFQAKIIKTNTTANREYADFIWTSASDKFQNLLLQDYVAKENAAGRPSRGYYICYGPNGVTYVAVQKIGLFIDMRVNTHTTPNPTTDVAWNIGAYGGRVGGYGGLARNTMAAATNMLVN</sequence>
<reference evidence="1" key="1">
    <citation type="journal article" date="2020" name="Stud. Mycol.">
        <title>101 Dothideomycetes genomes: a test case for predicting lifestyles and emergence of pathogens.</title>
        <authorList>
            <person name="Haridas S."/>
            <person name="Albert R."/>
            <person name="Binder M."/>
            <person name="Bloem J."/>
            <person name="Labutti K."/>
            <person name="Salamov A."/>
            <person name="Andreopoulos B."/>
            <person name="Baker S."/>
            <person name="Barry K."/>
            <person name="Bills G."/>
            <person name="Bluhm B."/>
            <person name="Cannon C."/>
            <person name="Castanera R."/>
            <person name="Culley D."/>
            <person name="Daum C."/>
            <person name="Ezra D."/>
            <person name="Gonzalez J."/>
            <person name="Henrissat B."/>
            <person name="Kuo A."/>
            <person name="Liang C."/>
            <person name="Lipzen A."/>
            <person name="Lutzoni F."/>
            <person name="Magnuson J."/>
            <person name="Mondo S."/>
            <person name="Nolan M."/>
            <person name="Ohm R."/>
            <person name="Pangilinan J."/>
            <person name="Park H.-J."/>
            <person name="Ramirez L."/>
            <person name="Alfaro M."/>
            <person name="Sun H."/>
            <person name="Tritt A."/>
            <person name="Yoshinaga Y."/>
            <person name="Zwiers L.-H."/>
            <person name="Turgeon B."/>
            <person name="Goodwin S."/>
            <person name="Spatafora J."/>
            <person name="Crous P."/>
            <person name="Grigoriev I."/>
        </authorList>
    </citation>
    <scope>NUCLEOTIDE SEQUENCE</scope>
    <source>
        <strain evidence="1">CBS 109.77</strain>
    </source>
</reference>
<organism evidence="1 2">
    <name type="scientific">Melanomma pulvis-pyrius CBS 109.77</name>
    <dbReference type="NCBI Taxonomy" id="1314802"/>
    <lineage>
        <taxon>Eukaryota</taxon>
        <taxon>Fungi</taxon>
        <taxon>Dikarya</taxon>
        <taxon>Ascomycota</taxon>
        <taxon>Pezizomycotina</taxon>
        <taxon>Dothideomycetes</taxon>
        <taxon>Pleosporomycetidae</taxon>
        <taxon>Pleosporales</taxon>
        <taxon>Melanommataceae</taxon>
        <taxon>Melanomma</taxon>
    </lineage>
</organism>
<dbReference type="Proteomes" id="UP000799757">
    <property type="component" value="Unassembled WGS sequence"/>
</dbReference>
<evidence type="ECO:0000313" key="2">
    <source>
        <dbReference type="Proteomes" id="UP000799757"/>
    </source>
</evidence>
<dbReference type="EMBL" id="MU001919">
    <property type="protein sequence ID" value="KAF2793667.1"/>
    <property type="molecule type" value="Genomic_DNA"/>
</dbReference>
<keyword evidence="2" id="KW-1185">Reference proteome</keyword>
<accession>A0A6A6XD90</accession>
<evidence type="ECO:0000313" key="1">
    <source>
        <dbReference type="EMBL" id="KAF2793667.1"/>
    </source>
</evidence>
<gene>
    <name evidence="1" type="ORF">K505DRAFT_375191</name>
</gene>
<dbReference type="AlphaFoldDB" id="A0A6A6XD90"/>
<name>A0A6A6XD90_9PLEO</name>
<protein>
    <submittedName>
        <fullName evidence="1">Uncharacterized protein</fullName>
    </submittedName>
</protein>